<evidence type="ECO:0000256" key="8">
    <source>
        <dbReference type="SAM" id="Phobius"/>
    </source>
</evidence>
<dbReference type="Pfam" id="PF25944">
    <property type="entry name" value="Beta-barrel_RND"/>
    <property type="match status" value="1"/>
</dbReference>
<evidence type="ECO:0000256" key="6">
    <source>
        <dbReference type="ARBA" id="ARBA00023136"/>
    </source>
</evidence>
<dbReference type="Gene3D" id="2.40.420.20">
    <property type="match status" value="1"/>
</dbReference>
<keyword evidence="8" id="KW-0812">Transmembrane</keyword>
<feature type="domain" description="Multidrug resistance protein MdtA-like C-terminal permuted SH3" evidence="12">
    <location>
        <begin position="312"/>
        <end position="371"/>
    </location>
</feature>
<dbReference type="Pfam" id="PF25917">
    <property type="entry name" value="BSH_RND"/>
    <property type="match status" value="1"/>
</dbReference>
<evidence type="ECO:0000313" key="13">
    <source>
        <dbReference type="EMBL" id="MBC3885358.1"/>
    </source>
</evidence>
<dbReference type="RefSeq" id="WP_186862936.1">
    <property type="nucleotide sequence ID" value="NZ_JACOGC010000003.1"/>
</dbReference>
<feature type="compositionally biased region" description="Basic and acidic residues" evidence="7">
    <location>
        <begin position="379"/>
        <end position="391"/>
    </location>
</feature>
<evidence type="ECO:0000256" key="5">
    <source>
        <dbReference type="ARBA" id="ARBA00022519"/>
    </source>
</evidence>
<evidence type="ECO:0000259" key="11">
    <source>
        <dbReference type="Pfam" id="PF25944"/>
    </source>
</evidence>
<protein>
    <submittedName>
        <fullName evidence="13">Efflux RND transporter periplasmic adaptor subunit</fullName>
    </submittedName>
</protein>
<dbReference type="InterPro" id="IPR058626">
    <property type="entry name" value="MdtA-like_b-barrel"/>
</dbReference>
<feature type="transmembrane region" description="Helical" evidence="8">
    <location>
        <begin position="7"/>
        <end position="24"/>
    </location>
</feature>
<dbReference type="Gene3D" id="2.40.30.170">
    <property type="match status" value="1"/>
</dbReference>
<proteinExistence type="inferred from homology"/>
<evidence type="ECO:0000256" key="3">
    <source>
        <dbReference type="ARBA" id="ARBA00022448"/>
    </source>
</evidence>
<dbReference type="Gene3D" id="1.10.287.470">
    <property type="entry name" value="Helix hairpin bin"/>
    <property type="match status" value="1"/>
</dbReference>
<evidence type="ECO:0000256" key="2">
    <source>
        <dbReference type="ARBA" id="ARBA00009477"/>
    </source>
</evidence>
<dbReference type="InterPro" id="IPR006143">
    <property type="entry name" value="RND_pump_MFP"/>
</dbReference>
<evidence type="ECO:0000259" key="9">
    <source>
        <dbReference type="Pfam" id="PF25876"/>
    </source>
</evidence>
<dbReference type="NCBIfam" id="TIGR01730">
    <property type="entry name" value="RND_mfp"/>
    <property type="match status" value="1"/>
</dbReference>
<organism evidence="13 14">
    <name type="scientific">Undibacterium griseum</name>
    <dbReference type="NCBI Taxonomy" id="2762295"/>
    <lineage>
        <taxon>Bacteria</taxon>
        <taxon>Pseudomonadati</taxon>
        <taxon>Pseudomonadota</taxon>
        <taxon>Betaproteobacteria</taxon>
        <taxon>Burkholderiales</taxon>
        <taxon>Oxalobacteraceae</taxon>
        <taxon>Undibacterium</taxon>
    </lineage>
</organism>
<dbReference type="PANTHER" id="PTHR30469">
    <property type="entry name" value="MULTIDRUG RESISTANCE PROTEIN MDTA"/>
    <property type="match status" value="1"/>
</dbReference>
<feature type="domain" description="Multidrug resistance protein MdtA-like barrel-sandwich hybrid" evidence="10">
    <location>
        <begin position="79"/>
        <end position="221"/>
    </location>
</feature>
<dbReference type="InterPro" id="IPR058624">
    <property type="entry name" value="MdtA-like_HH"/>
</dbReference>
<feature type="region of interest" description="Disordered" evidence="7">
    <location>
        <begin position="374"/>
        <end position="417"/>
    </location>
</feature>
<dbReference type="Pfam" id="PF25876">
    <property type="entry name" value="HH_MFP_RND"/>
    <property type="match status" value="1"/>
</dbReference>
<evidence type="ECO:0000313" key="14">
    <source>
        <dbReference type="Proteomes" id="UP000613113"/>
    </source>
</evidence>
<evidence type="ECO:0000256" key="1">
    <source>
        <dbReference type="ARBA" id="ARBA00004236"/>
    </source>
</evidence>
<reference evidence="13 14" key="1">
    <citation type="submission" date="2020-08" db="EMBL/GenBank/DDBJ databases">
        <title>Novel species isolated from subtropical streams in China.</title>
        <authorList>
            <person name="Lu H."/>
        </authorList>
    </citation>
    <scope>NUCLEOTIDE SEQUENCE [LARGE SCALE GENOMIC DNA]</scope>
    <source>
        <strain evidence="13 14">FT31W</strain>
    </source>
</reference>
<evidence type="ECO:0000256" key="7">
    <source>
        <dbReference type="SAM" id="MobiDB-lite"/>
    </source>
</evidence>
<evidence type="ECO:0000256" key="4">
    <source>
        <dbReference type="ARBA" id="ARBA00022475"/>
    </source>
</evidence>
<dbReference type="InterPro" id="IPR058627">
    <property type="entry name" value="MdtA-like_C"/>
</dbReference>
<dbReference type="Proteomes" id="UP000613113">
    <property type="component" value="Unassembled WGS sequence"/>
</dbReference>
<dbReference type="InterPro" id="IPR058625">
    <property type="entry name" value="MdtA-like_BSH"/>
</dbReference>
<dbReference type="SUPFAM" id="SSF111369">
    <property type="entry name" value="HlyD-like secretion proteins"/>
    <property type="match status" value="1"/>
</dbReference>
<feature type="domain" description="Multidrug resistance protein MdtA-like alpha-helical hairpin" evidence="9">
    <location>
        <begin position="120"/>
        <end position="188"/>
    </location>
</feature>
<name>A0ABR6YNI0_9BURK</name>
<dbReference type="PANTHER" id="PTHR30469:SF36">
    <property type="entry name" value="BLL3903 PROTEIN"/>
    <property type="match status" value="1"/>
</dbReference>
<feature type="domain" description="Multidrug resistance protein MdtA-like beta-barrel" evidence="11">
    <location>
        <begin position="227"/>
        <end position="308"/>
    </location>
</feature>
<keyword evidence="6 8" id="KW-0472">Membrane</keyword>
<comment type="subcellular location">
    <subcellularLocation>
        <location evidence="1">Cell membrane</location>
    </subcellularLocation>
</comment>
<keyword evidence="5" id="KW-0997">Cell inner membrane</keyword>
<gene>
    <name evidence="13" type="ORF">H8K27_09490</name>
</gene>
<comment type="caution">
    <text evidence="13">The sequence shown here is derived from an EMBL/GenBank/DDBJ whole genome shotgun (WGS) entry which is preliminary data.</text>
</comment>
<keyword evidence="14" id="KW-1185">Reference proteome</keyword>
<keyword evidence="3" id="KW-0813">Transport</keyword>
<sequence length="417" mass="43459">MSQYKTLTIVAVIAALAGGTWYFAVPSTLNKADTGASASGAAGKNGDASARPVSVSTVLAQQRDYPVRISANGTVSALNTVDIRPQVTSTVSKVHIREGQFVKAGELLFTLDSRADEVNLAKAQAQMDKDLATLADYQRQLVRSKELVAKKFVAQSALDTSQAAVDAQSAVVASDKAAVVAAKVALSYDRIVAPSAGRTGIISVYPGSLVQPSATTPALVTITQIDPIAITFPLPQRNLPDALESMRRADSYVTARLPDGVTPFKGKLQFVDNAVDAASGTVKVKAIFDNKEMKLWPGAYVTVELSVQTLKDAVVVPQDAVIVSARGKSVYAVTAEEKAELRPVVVTQSFGTDAVVTGIAAGTRIVLDGKQNLHPGAAVKERDNDAKDGAKSGKNHQAGGSGQEKSTDKPASAASAS</sequence>
<dbReference type="Gene3D" id="2.40.50.100">
    <property type="match status" value="1"/>
</dbReference>
<dbReference type="Pfam" id="PF25967">
    <property type="entry name" value="RND-MFP_C"/>
    <property type="match status" value="1"/>
</dbReference>
<keyword evidence="4" id="KW-1003">Cell membrane</keyword>
<comment type="similarity">
    <text evidence="2">Belongs to the membrane fusion protein (MFP) (TC 8.A.1) family.</text>
</comment>
<evidence type="ECO:0000259" key="10">
    <source>
        <dbReference type="Pfam" id="PF25917"/>
    </source>
</evidence>
<evidence type="ECO:0000259" key="12">
    <source>
        <dbReference type="Pfam" id="PF25967"/>
    </source>
</evidence>
<keyword evidence="8" id="KW-1133">Transmembrane helix</keyword>
<accession>A0ABR6YNI0</accession>
<dbReference type="EMBL" id="JACOGC010000003">
    <property type="protein sequence ID" value="MBC3885358.1"/>
    <property type="molecule type" value="Genomic_DNA"/>
</dbReference>